<sequence length="335" mass="38202">MRICNLLIFALVFFSVTAHSFSGYVMLSTNATDQSWNFLPATPASFDTSKKNDFEAFVLHKNYGFLISTSEFELNAKRATEPKTLNLTATKDIYEFFYLLDPGSAISLAYKKQVSERQYIDCYAFSGLVIGSCPGADLTLRNTNEKYEDLNDSLLFIDGGNEALELTYRLAVDNFFMDEFSLGFEVTDITYSWLTPLEDIRAGFLLNLNINGQTLGTRISNELAKLPQRKGWSSAQLNFNLLKSFDLTQSISFFYDLDFIYMDHGDYQRINKIPDSNFKIRSGLKYTLANIELSLFGDFYKNNLLGFEPITLNQRIEHYSSQNFGSIGAQIIFHF</sequence>
<gene>
    <name evidence="2" type="ORF">ABR63_06560</name>
</gene>
<evidence type="ECO:0000313" key="2">
    <source>
        <dbReference type="EMBL" id="KRO39612.1"/>
    </source>
</evidence>
<evidence type="ECO:0000313" key="3">
    <source>
        <dbReference type="Proteomes" id="UP000050874"/>
    </source>
</evidence>
<accession>A0A0R2PNZ0</accession>
<feature type="chain" id="PRO_5006421764" evidence="1">
    <location>
        <begin position="21"/>
        <end position="335"/>
    </location>
</feature>
<comment type="caution">
    <text evidence="2">The sequence shown here is derived from an EMBL/GenBank/DDBJ whole genome shotgun (WGS) entry which is preliminary data.</text>
</comment>
<dbReference type="AlphaFoldDB" id="A0A0R2PNZ0"/>
<feature type="signal peptide" evidence="1">
    <location>
        <begin position="1"/>
        <end position="20"/>
    </location>
</feature>
<dbReference type="Proteomes" id="UP000050874">
    <property type="component" value="Unassembled WGS sequence"/>
</dbReference>
<name>A0A0R2PNZ0_9GAMM</name>
<reference evidence="3" key="1">
    <citation type="submission" date="2015-10" db="EMBL/GenBank/DDBJ databases">
        <title>Metagenome-Assembled Genomes uncover a global brackish microbiome.</title>
        <authorList>
            <person name="Hugerth L.W."/>
            <person name="Larsson J."/>
            <person name="Alneberg J."/>
            <person name="Lindh M.V."/>
            <person name="Legrand C."/>
            <person name="Pinhassi J."/>
            <person name="Andersson A."/>
        </authorList>
    </citation>
    <scope>NUCLEOTIDE SEQUENCE [LARGE SCALE GENOMIC DNA]</scope>
</reference>
<organism evidence="2 3">
    <name type="scientific">SAR86 cluster bacterium BACL1 MAG-120920-bin57</name>
    <dbReference type="NCBI Taxonomy" id="1655571"/>
    <lineage>
        <taxon>Bacteria</taxon>
        <taxon>Pseudomonadati</taxon>
        <taxon>Pseudomonadota</taxon>
        <taxon>Gammaproteobacteria</taxon>
        <taxon>SAR86 cluster</taxon>
    </lineage>
</organism>
<evidence type="ECO:0000256" key="1">
    <source>
        <dbReference type="SAM" id="SignalP"/>
    </source>
</evidence>
<proteinExistence type="predicted"/>
<keyword evidence="1" id="KW-0732">Signal</keyword>
<protein>
    <submittedName>
        <fullName evidence="2">Uncharacterized protein</fullName>
    </submittedName>
</protein>
<dbReference type="EMBL" id="LIAV01000203">
    <property type="protein sequence ID" value="KRO39612.1"/>
    <property type="molecule type" value="Genomic_DNA"/>
</dbReference>